<keyword evidence="1" id="KW-0812">Transmembrane</keyword>
<reference evidence="3" key="1">
    <citation type="submission" date="2017-01" db="EMBL/GenBank/DDBJ databases">
        <authorList>
            <person name="Varghese N."/>
            <person name="Submissions S."/>
        </authorList>
    </citation>
    <scope>NUCLEOTIDE SEQUENCE [LARGE SCALE GENOMIC DNA]</scope>
    <source>
        <strain evidence="3">DSM 23145</strain>
    </source>
</reference>
<feature type="transmembrane region" description="Helical" evidence="1">
    <location>
        <begin position="311"/>
        <end position="327"/>
    </location>
</feature>
<gene>
    <name evidence="2" type="ORF">SAMN05421789_105165</name>
</gene>
<proteinExistence type="predicted"/>
<dbReference type="Proteomes" id="UP000185839">
    <property type="component" value="Unassembled WGS sequence"/>
</dbReference>
<dbReference type="OrthoDB" id="1081881at2"/>
<feature type="transmembrane region" description="Helical" evidence="1">
    <location>
        <begin position="333"/>
        <end position="350"/>
    </location>
</feature>
<feature type="transmembrane region" description="Helical" evidence="1">
    <location>
        <begin position="242"/>
        <end position="264"/>
    </location>
</feature>
<sequence>MKIVQNIILFLSIIVFIGLVYISFFNVYQTDDYIFSYTTHQLGLFNNIFDFYSRWGGRYFGYSLSMLNPVAYDQWGILPKVYPIFLLCSFIAVLILNINYFFKYSVLESVKKGFLFFFFYTVLLVSISEHYFWITGSNIYFLPFILSGLLLYSIGQFHRSHRRSYFYLSCLLIVLLMGSNEILALLLWGSLMMFYSQNRNKQNLALILLGTSFLLISFLAPGNFNRLVTSDESFATKWFKRIAIMGANSTYIFIKSILVIPLFVKIFEEELSTVSKKVNLKTAGKMWLISFLPLIFVAFIFNTIGRQFESIMIFYLATGAVVWMFLYEQIKKYWWISLIVIFLPSIDLFPPKYSNFNLNYNLNTIIEEVFQTNLHAYHTEIRERIETIENSKQDSLILPKIHHLPKVLYFEELPMIKEEGNYVNDQLQKYFDKKSIRIEE</sequence>
<feature type="transmembrane region" description="Helical" evidence="1">
    <location>
        <begin position="114"/>
        <end position="133"/>
    </location>
</feature>
<feature type="transmembrane region" description="Helical" evidence="1">
    <location>
        <begin position="165"/>
        <end position="191"/>
    </location>
</feature>
<protein>
    <recommendedName>
        <fullName evidence="4">YfhO family protein</fullName>
    </recommendedName>
</protein>
<dbReference type="EMBL" id="FTOI01000005">
    <property type="protein sequence ID" value="SIS74127.1"/>
    <property type="molecule type" value="Genomic_DNA"/>
</dbReference>
<organism evidence="2 3">
    <name type="scientific">Kaistella chaponensis</name>
    <dbReference type="NCBI Taxonomy" id="713588"/>
    <lineage>
        <taxon>Bacteria</taxon>
        <taxon>Pseudomonadati</taxon>
        <taxon>Bacteroidota</taxon>
        <taxon>Flavobacteriia</taxon>
        <taxon>Flavobacteriales</taxon>
        <taxon>Weeksellaceae</taxon>
        <taxon>Chryseobacterium group</taxon>
        <taxon>Kaistella</taxon>
    </lineage>
</organism>
<evidence type="ECO:0000313" key="2">
    <source>
        <dbReference type="EMBL" id="SIS74127.1"/>
    </source>
</evidence>
<evidence type="ECO:0008006" key="4">
    <source>
        <dbReference type="Google" id="ProtNLM"/>
    </source>
</evidence>
<name>A0A1N7LJZ0_9FLAO</name>
<evidence type="ECO:0000256" key="1">
    <source>
        <dbReference type="SAM" id="Phobius"/>
    </source>
</evidence>
<keyword evidence="1" id="KW-1133">Transmembrane helix</keyword>
<feature type="transmembrane region" description="Helical" evidence="1">
    <location>
        <begin position="81"/>
        <end position="102"/>
    </location>
</feature>
<feature type="transmembrane region" description="Helical" evidence="1">
    <location>
        <begin position="139"/>
        <end position="158"/>
    </location>
</feature>
<accession>A0A1N7LJZ0</accession>
<feature type="transmembrane region" description="Helical" evidence="1">
    <location>
        <begin position="7"/>
        <end position="28"/>
    </location>
</feature>
<dbReference type="STRING" id="713588.SAMN05421789_105165"/>
<evidence type="ECO:0000313" key="3">
    <source>
        <dbReference type="Proteomes" id="UP000185839"/>
    </source>
</evidence>
<feature type="transmembrane region" description="Helical" evidence="1">
    <location>
        <begin position="284"/>
        <end position="304"/>
    </location>
</feature>
<keyword evidence="3" id="KW-1185">Reference proteome</keyword>
<feature type="transmembrane region" description="Helical" evidence="1">
    <location>
        <begin position="203"/>
        <end position="221"/>
    </location>
</feature>
<dbReference type="AlphaFoldDB" id="A0A1N7LJZ0"/>
<dbReference type="RefSeq" id="WP_076386795.1">
    <property type="nucleotide sequence ID" value="NZ_FTOI01000005.1"/>
</dbReference>
<keyword evidence="1" id="KW-0472">Membrane</keyword>